<evidence type="ECO:0000313" key="20">
    <source>
        <dbReference type="EMBL" id="CAA2628956.1"/>
    </source>
</evidence>
<evidence type="ECO:0000256" key="13">
    <source>
        <dbReference type="ARBA" id="ARBA00023136"/>
    </source>
</evidence>
<dbReference type="AlphaFoldDB" id="A0A7I8JFM7"/>
<evidence type="ECO:0000256" key="1">
    <source>
        <dbReference type="ARBA" id="ARBA00004162"/>
    </source>
</evidence>
<evidence type="ECO:0000256" key="16">
    <source>
        <dbReference type="ARBA" id="ARBA00023180"/>
    </source>
</evidence>
<dbReference type="SUPFAM" id="SSF56112">
    <property type="entry name" value="Protein kinase-like (PK-like)"/>
    <property type="match status" value="1"/>
</dbReference>
<dbReference type="InterPro" id="IPR000719">
    <property type="entry name" value="Prot_kinase_dom"/>
</dbReference>
<evidence type="ECO:0000256" key="6">
    <source>
        <dbReference type="ARBA" id="ARBA00022692"/>
    </source>
</evidence>
<evidence type="ECO:0000256" key="10">
    <source>
        <dbReference type="ARBA" id="ARBA00022777"/>
    </source>
</evidence>
<dbReference type="FunFam" id="1.10.510.10:FF:000468">
    <property type="entry name" value="PTI1-like tyrosine-protein kinase 3"/>
    <property type="match status" value="1"/>
</dbReference>
<dbReference type="EMBL" id="CACRZD030000011">
    <property type="protein sequence ID" value="CAA6668202.1"/>
    <property type="molecule type" value="Genomic_DNA"/>
</dbReference>
<dbReference type="GO" id="GO:0005886">
    <property type="term" value="C:plasma membrane"/>
    <property type="evidence" value="ECO:0007669"/>
    <property type="project" value="UniProtKB-SubCell"/>
</dbReference>
<evidence type="ECO:0000256" key="12">
    <source>
        <dbReference type="ARBA" id="ARBA00022989"/>
    </source>
</evidence>
<keyword evidence="3 18" id="KW-0723">Serine/threonine-protein kinase</keyword>
<dbReference type="PANTHER" id="PTHR47986">
    <property type="entry name" value="OSJNBA0070M12.3 PROTEIN"/>
    <property type="match status" value="1"/>
</dbReference>
<dbReference type="EMBL" id="LR743598">
    <property type="protein sequence ID" value="CAA2628956.1"/>
    <property type="molecule type" value="Genomic_DNA"/>
</dbReference>
<keyword evidence="8" id="KW-0677">Repeat</keyword>
<keyword evidence="12" id="KW-1133">Transmembrane helix</keyword>
<dbReference type="PROSITE" id="PS00108">
    <property type="entry name" value="PROTEIN_KINASE_ST"/>
    <property type="match status" value="1"/>
</dbReference>
<dbReference type="CDD" id="cd14066">
    <property type="entry name" value="STKc_IRAK"/>
    <property type="match status" value="1"/>
</dbReference>
<dbReference type="GO" id="GO:0004674">
    <property type="term" value="F:protein serine/threonine kinase activity"/>
    <property type="evidence" value="ECO:0007669"/>
    <property type="project" value="UniProtKB-KW"/>
</dbReference>
<dbReference type="Gene3D" id="1.10.510.10">
    <property type="entry name" value="Transferase(Phosphotransferase) domain 1"/>
    <property type="match status" value="1"/>
</dbReference>
<keyword evidence="11 17" id="KW-0067">ATP-binding</keyword>
<evidence type="ECO:0000256" key="3">
    <source>
        <dbReference type="ARBA" id="ARBA00022527"/>
    </source>
</evidence>
<evidence type="ECO:0000313" key="21">
    <source>
        <dbReference type="Proteomes" id="UP001189122"/>
    </source>
</evidence>
<evidence type="ECO:0000256" key="2">
    <source>
        <dbReference type="ARBA" id="ARBA00022475"/>
    </source>
</evidence>
<name>A0A7I8JFM7_SPIIN</name>
<dbReference type="FunFam" id="3.30.200.20:FF:000039">
    <property type="entry name" value="receptor-like protein kinase FERONIA"/>
    <property type="match status" value="1"/>
</dbReference>
<dbReference type="PANTHER" id="PTHR47986:SF34">
    <property type="entry name" value="RECEPTOR-LIKE KINASE TMK2"/>
    <property type="match status" value="1"/>
</dbReference>
<evidence type="ECO:0000256" key="9">
    <source>
        <dbReference type="ARBA" id="ARBA00022741"/>
    </source>
</evidence>
<dbReference type="InterPro" id="IPR008271">
    <property type="entry name" value="Ser/Thr_kinase_AS"/>
</dbReference>
<keyword evidence="2" id="KW-1003">Cell membrane</keyword>
<evidence type="ECO:0000256" key="7">
    <source>
        <dbReference type="ARBA" id="ARBA00022729"/>
    </source>
</evidence>
<dbReference type="PROSITE" id="PS50011">
    <property type="entry name" value="PROTEIN_KINASE_DOM"/>
    <property type="match status" value="1"/>
</dbReference>
<sequence length="405" mass="44316">MAKLSIAGISGTNHFASELNTQGSSEYGNAHMIETESLYIPIQDLRRATNNFSEANILGSGGFGVVYKGVQPDGTLIAVKRMECTDIGKKGMGEFKAEIEVLKKVRHRHLVALLGYCEHENEKLLVYEYMPQGTLSQHLFGQGSYPPLTWKQRLVVALDVARGLEYLHNLAQTSFIHRDLKPSNILLDDDMRAKVSDFGLVKLAPDGKNSVQTRLAGTFGYLAPEYATTGRVTTKVDVYAYGVVLMELITGRKALDETLPDEITHLVSWFRRVLVGREGLMKAVDSRLDLTDEDSKSVAAVAELAGYCTAREAHQRPDMGHAVNVLVPLIGQWRPASADSGGGGGDEEEDAAASIFHGSLPQRLRRWQQNEGTSLSGFDLGVSQGPLDFSHGSIPAKPEMYPDGR</sequence>
<keyword evidence="13" id="KW-0472">Membrane</keyword>
<keyword evidence="4" id="KW-0433">Leucine-rich repeat</keyword>
<proteinExistence type="inferred from homology"/>
<evidence type="ECO:0000256" key="4">
    <source>
        <dbReference type="ARBA" id="ARBA00022614"/>
    </source>
</evidence>
<dbReference type="Proteomes" id="UP001189122">
    <property type="component" value="Unassembled WGS sequence"/>
</dbReference>
<evidence type="ECO:0000256" key="15">
    <source>
        <dbReference type="ARBA" id="ARBA00023170"/>
    </source>
</evidence>
<gene>
    <name evidence="20" type="ORF">SI7747_11014596</name>
</gene>
<evidence type="ECO:0000256" key="11">
    <source>
        <dbReference type="ARBA" id="ARBA00022840"/>
    </source>
</evidence>
<dbReference type="Pfam" id="PF00069">
    <property type="entry name" value="Pkinase"/>
    <property type="match status" value="1"/>
</dbReference>
<dbReference type="GO" id="GO:0005524">
    <property type="term" value="F:ATP binding"/>
    <property type="evidence" value="ECO:0007669"/>
    <property type="project" value="UniProtKB-UniRule"/>
</dbReference>
<organism evidence="20">
    <name type="scientific">Spirodela intermedia</name>
    <name type="common">Intermediate duckweed</name>
    <dbReference type="NCBI Taxonomy" id="51605"/>
    <lineage>
        <taxon>Eukaryota</taxon>
        <taxon>Viridiplantae</taxon>
        <taxon>Streptophyta</taxon>
        <taxon>Embryophyta</taxon>
        <taxon>Tracheophyta</taxon>
        <taxon>Spermatophyta</taxon>
        <taxon>Magnoliopsida</taxon>
        <taxon>Liliopsida</taxon>
        <taxon>Araceae</taxon>
        <taxon>Lemnoideae</taxon>
        <taxon>Spirodela</taxon>
    </lineage>
</organism>
<keyword evidence="21" id="KW-1185">Reference proteome</keyword>
<comment type="subcellular location">
    <subcellularLocation>
        <location evidence="1">Cell membrane</location>
        <topology evidence="1">Single-pass membrane protein</topology>
    </subcellularLocation>
</comment>
<evidence type="ECO:0000256" key="17">
    <source>
        <dbReference type="PROSITE-ProRule" id="PRU10141"/>
    </source>
</evidence>
<dbReference type="PROSITE" id="PS00107">
    <property type="entry name" value="PROTEIN_KINASE_ATP"/>
    <property type="match status" value="1"/>
</dbReference>
<comment type="similarity">
    <text evidence="18">Belongs to the protein kinase superfamily.</text>
</comment>
<keyword evidence="16" id="KW-0325">Glycoprotein</keyword>
<keyword evidence="6" id="KW-0812">Transmembrane</keyword>
<protein>
    <recommendedName>
        <fullName evidence="19">Protein kinase domain-containing protein</fullName>
    </recommendedName>
</protein>
<keyword evidence="7" id="KW-0732">Signal</keyword>
<evidence type="ECO:0000256" key="14">
    <source>
        <dbReference type="ARBA" id="ARBA00023157"/>
    </source>
</evidence>
<dbReference type="InterPro" id="IPR017441">
    <property type="entry name" value="Protein_kinase_ATP_BS"/>
</dbReference>
<evidence type="ECO:0000259" key="19">
    <source>
        <dbReference type="PROSITE" id="PS50011"/>
    </source>
</evidence>
<keyword evidence="10" id="KW-0418">Kinase</keyword>
<feature type="binding site" evidence="17">
    <location>
        <position position="80"/>
    </location>
    <ligand>
        <name>ATP</name>
        <dbReference type="ChEBI" id="CHEBI:30616"/>
    </ligand>
</feature>
<dbReference type="InterPro" id="IPR011009">
    <property type="entry name" value="Kinase-like_dom_sf"/>
</dbReference>
<keyword evidence="9 17" id="KW-0547">Nucleotide-binding</keyword>
<dbReference type="InterPro" id="IPR052422">
    <property type="entry name" value="Auxin_Ser/Thr_Kinase"/>
</dbReference>
<evidence type="ECO:0000256" key="8">
    <source>
        <dbReference type="ARBA" id="ARBA00022737"/>
    </source>
</evidence>
<reference evidence="20 21" key="1">
    <citation type="submission" date="2019-12" db="EMBL/GenBank/DDBJ databases">
        <authorList>
            <person name="Scholz U."/>
            <person name="Mascher M."/>
            <person name="Fiebig A."/>
        </authorList>
    </citation>
    <scope>NUCLEOTIDE SEQUENCE</scope>
</reference>
<keyword evidence="14" id="KW-1015">Disulfide bond</keyword>
<accession>A0A7I8JFM7</accession>
<dbReference type="SMART" id="SM00220">
    <property type="entry name" value="S_TKc"/>
    <property type="match status" value="1"/>
</dbReference>
<keyword evidence="15" id="KW-0675">Receptor</keyword>
<evidence type="ECO:0000256" key="5">
    <source>
        <dbReference type="ARBA" id="ARBA00022679"/>
    </source>
</evidence>
<dbReference type="Gene3D" id="3.30.200.20">
    <property type="entry name" value="Phosphorylase Kinase, domain 1"/>
    <property type="match status" value="1"/>
</dbReference>
<feature type="domain" description="Protein kinase" evidence="19">
    <location>
        <begin position="52"/>
        <end position="330"/>
    </location>
</feature>
<evidence type="ECO:0000256" key="18">
    <source>
        <dbReference type="RuleBase" id="RU000304"/>
    </source>
</evidence>
<keyword evidence="5" id="KW-0808">Transferase</keyword>